<keyword evidence="4 5" id="KW-0067">ATP-binding</keyword>
<organism evidence="7 8">
    <name type="scientific">Cohnella zeiphila</name>
    <dbReference type="NCBI Taxonomy" id="2761120"/>
    <lineage>
        <taxon>Bacteria</taxon>
        <taxon>Bacillati</taxon>
        <taxon>Bacillota</taxon>
        <taxon>Bacilli</taxon>
        <taxon>Bacillales</taxon>
        <taxon>Paenibacillaceae</taxon>
        <taxon>Cohnella</taxon>
    </lineage>
</organism>
<evidence type="ECO:0000256" key="2">
    <source>
        <dbReference type="ARBA" id="ARBA00022801"/>
    </source>
</evidence>
<dbReference type="AlphaFoldDB" id="A0A7X0VV39"/>
<keyword evidence="2 5" id="KW-0378">Hydrolase</keyword>
<evidence type="ECO:0000259" key="6">
    <source>
        <dbReference type="PROSITE" id="PS51198"/>
    </source>
</evidence>
<evidence type="ECO:0000256" key="3">
    <source>
        <dbReference type="ARBA" id="ARBA00022806"/>
    </source>
</evidence>
<evidence type="ECO:0000256" key="1">
    <source>
        <dbReference type="ARBA" id="ARBA00022741"/>
    </source>
</evidence>
<evidence type="ECO:0000313" key="7">
    <source>
        <dbReference type="EMBL" id="MBB6731541.1"/>
    </source>
</evidence>
<dbReference type="InterPro" id="IPR014016">
    <property type="entry name" value="UvrD-like_ATP-bd"/>
</dbReference>
<dbReference type="EMBL" id="JACJVO010000012">
    <property type="protein sequence ID" value="MBB6731541.1"/>
    <property type="molecule type" value="Genomic_DNA"/>
</dbReference>
<dbReference type="InterPro" id="IPR000212">
    <property type="entry name" value="DNA_helicase_UvrD/REP"/>
</dbReference>
<dbReference type="NCBIfam" id="NF041464">
    <property type="entry name" value="HelD_BACSU"/>
    <property type="match status" value="2"/>
</dbReference>
<dbReference type="Proteomes" id="UP000564644">
    <property type="component" value="Unassembled WGS sequence"/>
</dbReference>
<keyword evidence="8" id="KW-1185">Reference proteome</keyword>
<sequence>MDEKDWKQEQERLELVTEKLRERIAELEPEVDGLNSQAADIRKRFWEEVTVNTSTQEDFEETFYSIRQQEALLSERERSHRLRLQQWKGLNRLLPSPYFGRIDFEEDGLGFEERIYVGVSSFVDKDGLNFLVYDWRTPVASMYYDYSPGTAAYDTPGGRVTGTMKLKRQYQIRDGRLQNVFDTSVTIGDELLQQVLGKGADAQMKSIVATIQKEQNAIIRDDKSRMLIVQGAAGSGKTSAALQRVAYLLYKHRERLKADQIVLFSPNPMFNSYVSTVLPELGEENMQQTTFQEYLEHGLGTALRLEDPFDQIEYVLTESSASGYEARLSGIEYKASAAFLQALQDYSEWLGNEGMLFRSIVFQDRELIAADRMAAKFYGFDPSVRLSSRVALLQEWLLGELAALERKEREAPWVQEEIQYLDKEQYAAAYRELHKERGVFDFAEQYEEIQERLSNKLRRDEADFDYGEREEELLRRMLVKERFQPLRRSVKRMSFLDREGLYAQLFGDRDAFRQMANGADAPAFWPEICEMTKEKLGRSELFYEDATPYLFLKELVEGVRSSTEVRHVFIDEGQDYSMFQYEFLKKLFPRARMTVLGDFGQAIFTQATELHGADSPLIRLYGESKTSLFRLVRSYRSTREIVAFTRSLLPGGKEIVPFERSGRKPLLIGADRGERRAARIAEDLAALQAEGFDSVAVITKTAAESRDAYDLLTAQGCPSLRLITKKTPTFEKGTMVVPAYLAKGVEFDAVLIYDASSQTYRRESERKLFYTACTRAMHRLLLYASGEWTPFLQGLDPSLFEVEPHNA</sequence>
<evidence type="ECO:0000256" key="4">
    <source>
        <dbReference type="ARBA" id="ARBA00022840"/>
    </source>
</evidence>
<keyword evidence="1 5" id="KW-0547">Nucleotide-binding</keyword>
<dbReference type="Pfam" id="PF13538">
    <property type="entry name" value="UvrD_C_2"/>
    <property type="match status" value="1"/>
</dbReference>
<dbReference type="PANTHER" id="PTHR11070">
    <property type="entry name" value="UVRD / RECB / PCRA DNA HELICASE FAMILY MEMBER"/>
    <property type="match status" value="1"/>
</dbReference>
<dbReference type="Pfam" id="PF00580">
    <property type="entry name" value="UvrD-helicase"/>
    <property type="match status" value="1"/>
</dbReference>
<dbReference type="InterPro" id="IPR048228">
    <property type="entry name" value="HelD_bacillota"/>
</dbReference>
<dbReference type="GO" id="GO:0005524">
    <property type="term" value="F:ATP binding"/>
    <property type="evidence" value="ECO:0007669"/>
    <property type="project" value="UniProtKB-UniRule"/>
</dbReference>
<dbReference type="GO" id="GO:0000725">
    <property type="term" value="P:recombinational repair"/>
    <property type="evidence" value="ECO:0007669"/>
    <property type="project" value="TreeGrafter"/>
</dbReference>
<dbReference type="SUPFAM" id="SSF52540">
    <property type="entry name" value="P-loop containing nucleoside triphosphate hydrolases"/>
    <property type="match status" value="1"/>
</dbReference>
<protein>
    <submittedName>
        <fullName evidence="7">UvrD-helicase domain-containing protein</fullName>
    </submittedName>
</protein>
<dbReference type="GO" id="GO:0016787">
    <property type="term" value="F:hydrolase activity"/>
    <property type="evidence" value="ECO:0007669"/>
    <property type="project" value="UniProtKB-UniRule"/>
</dbReference>
<dbReference type="GO" id="GO:0003677">
    <property type="term" value="F:DNA binding"/>
    <property type="evidence" value="ECO:0007669"/>
    <property type="project" value="InterPro"/>
</dbReference>
<dbReference type="InterPro" id="IPR027785">
    <property type="entry name" value="UvrD-like_helicase_C"/>
</dbReference>
<comment type="caution">
    <text evidence="7">The sequence shown here is derived from an EMBL/GenBank/DDBJ whole genome shotgun (WGS) entry which is preliminary data.</text>
</comment>
<evidence type="ECO:0000313" key="8">
    <source>
        <dbReference type="Proteomes" id="UP000564644"/>
    </source>
</evidence>
<evidence type="ECO:0000256" key="5">
    <source>
        <dbReference type="PROSITE-ProRule" id="PRU00560"/>
    </source>
</evidence>
<keyword evidence="3 5" id="KW-0347">Helicase</keyword>
<feature type="binding site" evidence="5">
    <location>
        <begin position="231"/>
        <end position="238"/>
    </location>
    <ligand>
        <name>ATP</name>
        <dbReference type="ChEBI" id="CHEBI:30616"/>
    </ligand>
</feature>
<gene>
    <name evidence="7" type="ORF">H7C18_11535</name>
</gene>
<dbReference type="InterPro" id="IPR027417">
    <property type="entry name" value="P-loop_NTPase"/>
</dbReference>
<dbReference type="Gene3D" id="3.40.50.300">
    <property type="entry name" value="P-loop containing nucleotide triphosphate hydrolases"/>
    <property type="match status" value="3"/>
</dbReference>
<reference evidence="7 8" key="1">
    <citation type="submission" date="2020-08" db="EMBL/GenBank/DDBJ databases">
        <title>Cohnella phylogeny.</title>
        <authorList>
            <person name="Dunlap C."/>
        </authorList>
    </citation>
    <scope>NUCLEOTIDE SEQUENCE [LARGE SCALE GENOMIC DNA]</scope>
    <source>
        <strain evidence="7 8">CBP 2801</strain>
    </source>
</reference>
<name>A0A7X0VV39_9BACL</name>
<dbReference type="GO" id="GO:0043138">
    <property type="term" value="F:3'-5' DNA helicase activity"/>
    <property type="evidence" value="ECO:0007669"/>
    <property type="project" value="TreeGrafter"/>
</dbReference>
<feature type="domain" description="UvrD-like helicase ATP-binding" evidence="6">
    <location>
        <begin position="210"/>
        <end position="638"/>
    </location>
</feature>
<dbReference type="GO" id="GO:0005829">
    <property type="term" value="C:cytosol"/>
    <property type="evidence" value="ECO:0007669"/>
    <property type="project" value="TreeGrafter"/>
</dbReference>
<proteinExistence type="predicted"/>
<dbReference type="PANTHER" id="PTHR11070:SF17">
    <property type="entry name" value="DNA HELICASE IV"/>
    <property type="match status" value="1"/>
</dbReference>
<dbReference type="PROSITE" id="PS51198">
    <property type="entry name" value="UVRD_HELICASE_ATP_BIND"/>
    <property type="match status" value="1"/>
</dbReference>
<accession>A0A7X0VV39</accession>